<evidence type="ECO:0000313" key="2">
    <source>
        <dbReference type="EMBL" id="KNF02152.1"/>
    </source>
</evidence>
<proteinExistence type="predicted"/>
<evidence type="ECO:0000256" key="1">
    <source>
        <dbReference type="SAM" id="MobiDB-lite"/>
    </source>
</evidence>
<dbReference type="GO" id="GO:0003729">
    <property type="term" value="F:mRNA binding"/>
    <property type="evidence" value="ECO:0007669"/>
    <property type="project" value="TreeGrafter"/>
</dbReference>
<feature type="compositionally biased region" description="Polar residues" evidence="1">
    <location>
        <begin position="1"/>
        <end position="20"/>
    </location>
</feature>
<dbReference type="AlphaFoldDB" id="A0A0L0VSG8"/>
<dbReference type="InterPro" id="IPR036652">
    <property type="entry name" value="YjeF_N_dom_sf"/>
</dbReference>
<name>A0A0L0VSG8_9BASI</name>
<dbReference type="PANTHER" id="PTHR13612:SF0">
    <property type="entry name" value="ENHANCER OF MRNA-DECAPPING PROTEIN 3"/>
    <property type="match status" value="1"/>
</dbReference>
<sequence length="316" mass="34334">MVLSVQEQVTNGSTVLNPMCSQQQQQSSEEAEEAAAKEDRKHIYPITLNKLNTALSKASVECGPSLVQRIENGSQSMTDFIIKLLKKSLFSSSSLMRELNQSSAINSNSSISILVGSIGPTTTIRTGALLSLKGFQVFLILNTTITQNGKPTEGILEISTESKTCGNIQELSTSPNLIIKALAKNSVTTSSTFPDKSWINYTLSAPTISIDIPSYLNYNTGEPLVSTNLIPSPQYLSFTYRCLQTKKLDKIPKEICLIDLTLQLLNNDTGPITTSPLNPTLSKSTLPKPTPSSSKPTTSIPPASWDDEWYTILKIG</sequence>
<accession>A0A0L0VSG8</accession>
<dbReference type="Proteomes" id="UP000054564">
    <property type="component" value="Unassembled WGS sequence"/>
</dbReference>
<dbReference type="GO" id="GO:0033962">
    <property type="term" value="P:P-body assembly"/>
    <property type="evidence" value="ECO:0007669"/>
    <property type="project" value="TreeGrafter"/>
</dbReference>
<evidence type="ECO:0000313" key="3">
    <source>
        <dbReference type="Proteomes" id="UP000054564"/>
    </source>
</evidence>
<comment type="caution">
    <text evidence="2">The sequence shown here is derived from an EMBL/GenBank/DDBJ whole genome shotgun (WGS) entry which is preliminary data.</text>
</comment>
<gene>
    <name evidence="2" type="ORF">PSTG_04649</name>
</gene>
<organism evidence="2 3">
    <name type="scientific">Puccinia striiformis f. sp. tritici PST-78</name>
    <dbReference type="NCBI Taxonomy" id="1165861"/>
    <lineage>
        <taxon>Eukaryota</taxon>
        <taxon>Fungi</taxon>
        <taxon>Dikarya</taxon>
        <taxon>Basidiomycota</taxon>
        <taxon>Pucciniomycotina</taxon>
        <taxon>Pucciniomycetes</taxon>
        <taxon>Pucciniales</taxon>
        <taxon>Pucciniaceae</taxon>
        <taxon>Puccinia</taxon>
    </lineage>
</organism>
<reference evidence="3" key="1">
    <citation type="submission" date="2014-03" db="EMBL/GenBank/DDBJ databases">
        <title>The Genome Sequence of Puccinia striiformis f. sp. tritici PST-78.</title>
        <authorList>
            <consortium name="The Broad Institute Genome Sequencing Platform"/>
            <person name="Cuomo C."/>
            <person name="Hulbert S."/>
            <person name="Chen X."/>
            <person name="Walker B."/>
            <person name="Young S.K."/>
            <person name="Zeng Q."/>
            <person name="Gargeya S."/>
            <person name="Fitzgerald M."/>
            <person name="Haas B."/>
            <person name="Abouelleil A."/>
            <person name="Alvarado L."/>
            <person name="Arachchi H.M."/>
            <person name="Berlin A.M."/>
            <person name="Chapman S.B."/>
            <person name="Goldberg J."/>
            <person name="Griggs A."/>
            <person name="Gujja S."/>
            <person name="Hansen M."/>
            <person name="Howarth C."/>
            <person name="Imamovic A."/>
            <person name="Larimer J."/>
            <person name="McCowan C."/>
            <person name="Montmayeur A."/>
            <person name="Murphy C."/>
            <person name="Neiman D."/>
            <person name="Pearson M."/>
            <person name="Priest M."/>
            <person name="Roberts A."/>
            <person name="Saif S."/>
            <person name="Shea T."/>
            <person name="Sisk P."/>
            <person name="Sykes S."/>
            <person name="Wortman J."/>
            <person name="Nusbaum C."/>
            <person name="Birren B."/>
        </authorList>
    </citation>
    <scope>NUCLEOTIDE SEQUENCE [LARGE SCALE GENOMIC DNA]</scope>
    <source>
        <strain evidence="3">race PST-78</strain>
    </source>
</reference>
<dbReference type="PANTHER" id="PTHR13612">
    <property type="entry name" value="ENHANCER OF MRNA-DECAPPING PROTEIN 3"/>
    <property type="match status" value="1"/>
</dbReference>
<dbReference type="STRING" id="1165861.A0A0L0VSG8"/>
<dbReference type="GO" id="GO:0000932">
    <property type="term" value="C:P-body"/>
    <property type="evidence" value="ECO:0007669"/>
    <property type="project" value="TreeGrafter"/>
</dbReference>
<dbReference type="EMBL" id="AJIL01000025">
    <property type="protein sequence ID" value="KNF02152.1"/>
    <property type="molecule type" value="Genomic_DNA"/>
</dbReference>
<feature type="compositionally biased region" description="Low complexity" evidence="1">
    <location>
        <begin position="279"/>
        <end position="302"/>
    </location>
</feature>
<dbReference type="GO" id="GO:0031087">
    <property type="term" value="P:deadenylation-independent decapping of nuclear-transcribed mRNA"/>
    <property type="evidence" value="ECO:0007669"/>
    <property type="project" value="TreeGrafter"/>
</dbReference>
<dbReference type="Gene3D" id="3.40.50.10260">
    <property type="entry name" value="YjeF N-terminal domain"/>
    <property type="match status" value="1"/>
</dbReference>
<feature type="region of interest" description="Disordered" evidence="1">
    <location>
        <begin position="273"/>
        <end position="302"/>
    </location>
</feature>
<keyword evidence="3" id="KW-1185">Reference proteome</keyword>
<feature type="region of interest" description="Disordered" evidence="1">
    <location>
        <begin position="1"/>
        <end position="36"/>
    </location>
</feature>
<protein>
    <submittedName>
        <fullName evidence="2">Uncharacterized protein</fullName>
    </submittedName>
</protein>